<comment type="caution">
    <text evidence="1">The sequence shown here is derived from an EMBL/GenBank/DDBJ whole genome shotgun (WGS) entry which is preliminary data.</text>
</comment>
<dbReference type="AlphaFoldDB" id="A0A2U1S8U4"/>
<sequence length="178" mass="21320">MKELKKVGLSERNCFVTGYAWRFYTDLYKKYPLIQRYSEDFAESVTAFFMNSKEFKKAFPKKYKFIKQLFSNSSDMMGLKKRINSLFKDKYALSSAQSNRRTFLKTKQLFGPLSYSERKELSLLEAQHEFNILHNKRLSELSLNREDRQRYIRLLKWLNKESDLNLNIGWDSTLFLKG</sequence>
<organism evidence="1 2">
    <name type="scientific">Methanobrevibacter woesei</name>
    <dbReference type="NCBI Taxonomy" id="190976"/>
    <lineage>
        <taxon>Archaea</taxon>
        <taxon>Methanobacteriati</taxon>
        <taxon>Methanobacteriota</taxon>
        <taxon>Methanomada group</taxon>
        <taxon>Methanobacteria</taxon>
        <taxon>Methanobacteriales</taxon>
        <taxon>Methanobacteriaceae</taxon>
        <taxon>Methanobrevibacter</taxon>
    </lineage>
</organism>
<name>A0A2U1S8U4_9EURY</name>
<dbReference type="EMBL" id="MZGU01000003">
    <property type="protein sequence ID" value="PWB86708.1"/>
    <property type="molecule type" value="Genomic_DNA"/>
</dbReference>
<dbReference type="Proteomes" id="UP000245577">
    <property type="component" value="Unassembled WGS sequence"/>
</dbReference>
<accession>A0A2U1S8U4</accession>
<reference evidence="1 2" key="1">
    <citation type="submission" date="2017-03" db="EMBL/GenBank/DDBJ databases">
        <title>Genome sequence of Methanobrevibacter wosei.</title>
        <authorList>
            <person name="Poehlein A."/>
            <person name="Seedorf H."/>
            <person name="Daniel R."/>
        </authorList>
    </citation>
    <scope>NUCLEOTIDE SEQUENCE [LARGE SCALE GENOMIC DNA]</scope>
    <source>
        <strain evidence="1 2">DSM 11979</strain>
    </source>
</reference>
<dbReference type="RefSeq" id="WP_116669236.1">
    <property type="nucleotide sequence ID" value="NZ_MZGU01000003.1"/>
</dbReference>
<protein>
    <submittedName>
        <fullName evidence="1">Uncharacterized protein</fullName>
    </submittedName>
</protein>
<keyword evidence="2" id="KW-1185">Reference proteome</keyword>
<gene>
    <name evidence="1" type="ORF">MBBWO_04220</name>
</gene>
<proteinExistence type="predicted"/>
<evidence type="ECO:0000313" key="1">
    <source>
        <dbReference type="EMBL" id="PWB86708.1"/>
    </source>
</evidence>
<evidence type="ECO:0000313" key="2">
    <source>
        <dbReference type="Proteomes" id="UP000245577"/>
    </source>
</evidence>